<dbReference type="InterPro" id="IPR020472">
    <property type="entry name" value="WD40_PAC1"/>
</dbReference>
<feature type="repeat" description="WD" evidence="3">
    <location>
        <begin position="206"/>
        <end position="248"/>
    </location>
</feature>
<keyword evidence="5" id="KW-1185">Reference proteome</keyword>
<keyword evidence="1 3" id="KW-0853">WD repeat</keyword>
<dbReference type="InterPro" id="IPR001680">
    <property type="entry name" value="WD40_rpt"/>
</dbReference>
<proteinExistence type="predicted"/>
<organism evidence="4 5">
    <name type="scientific">Reticulomyxa filosa</name>
    <dbReference type="NCBI Taxonomy" id="46433"/>
    <lineage>
        <taxon>Eukaryota</taxon>
        <taxon>Sar</taxon>
        <taxon>Rhizaria</taxon>
        <taxon>Retaria</taxon>
        <taxon>Foraminifera</taxon>
        <taxon>Monothalamids</taxon>
        <taxon>Reticulomyxidae</taxon>
        <taxon>Reticulomyxa</taxon>
    </lineage>
</organism>
<dbReference type="SMART" id="SM00320">
    <property type="entry name" value="WD40"/>
    <property type="match status" value="3"/>
</dbReference>
<keyword evidence="2" id="KW-0677">Repeat</keyword>
<dbReference type="PANTHER" id="PTHR22847">
    <property type="entry name" value="WD40 REPEAT PROTEIN"/>
    <property type="match status" value="1"/>
</dbReference>
<evidence type="ECO:0000313" key="5">
    <source>
        <dbReference type="Proteomes" id="UP000023152"/>
    </source>
</evidence>
<dbReference type="PROSITE" id="PS50082">
    <property type="entry name" value="WD_REPEATS_2"/>
    <property type="match status" value="3"/>
</dbReference>
<dbReference type="OrthoDB" id="371245at2759"/>
<sequence>MQRYFTKYNIDLSFQNFNFSFLNKSSSIFFILHHQKTYQEQSKKSSKMNLNLSMKSKEEEIQIIIHHWIRTLNIKLGWIKDFDKLVVNYYVSLFSSTVFIFDTFRSSSKLINTFIGHTSYVWSIDYSTFDDCQFICSGSQDKTVRVWNVDNNKQIESFNGHSSYVCCVKFSSYHYHNHHQNVICSSSGDKTIRFWDFKHNKQLQIFNGHTLSVNGIEFSPFNGGRYLCSGSNDKKICLWDVETSKLLH</sequence>
<feature type="non-terminal residue" evidence="4">
    <location>
        <position position="248"/>
    </location>
</feature>
<protein>
    <submittedName>
        <fullName evidence="4">WD-40 repeat-containing protein</fullName>
    </submittedName>
</protein>
<name>X6MPG6_RETFI</name>
<dbReference type="PROSITE" id="PS50294">
    <property type="entry name" value="WD_REPEATS_REGION"/>
    <property type="match status" value="2"/>
</dbReference>
<gene>
    <name evidence="4" type="ORF">RFI_21610</name>
</gene>
<feature type="repeat" description="WD" evidence="3">
    <location>
        <begin position="158"/>
        <end position="205"/>
    </location>
</feature>
<evidence type="ECO:0000256" key="1">
    <source>
        <dbReference type="ARBA" id="ARBA00022574"/>
    </source>
</evidence>
<reference evidence="4 5" key="1">
    <citation type="journal article" date="2013" name="Curr. Biol.">
        <title>The Genome of the Foraminiferan Reticulomyxa filosa.</title>
        <authorList>
            <person name="Glockner G."/>
            <person name="Hulsmann N."/>
            <person name="Schleicher M."/>
            <person name="Noegel A.A."/>
            <person name="Eichinger L."/>
            <person name="Gallinger C."/>
            <person name="Pawlowski J."/>
            <person name="Sierra R."/>
            <person name="Euteneuer U."/>
            <person name="Pillet L."/>
            <person name="Moustafa A."/>
            <person name="Platzer M."/>
            <person name="Groth M."/>
            <person name="Szafranski K."/>
            <person name="Schliwa M."/>
        </authorList>
    </citation>
    <scope>NUCLEOTIDE SEQUENCE [LARGE SCALE GENOMIC DNA]</scope>
</reference>
<dbReference type="EMBL" id="ASPP01018821">
    <property type="protein sequence ID" value="ETO15754.1"/>
    <property type="molecule type" value="Genomic_DNA"/>
</dbReference>
<dbReference type="AlphaFoldDB" id="X6MPG6"/>
<dbReference type="PROSITE" id="PS00678">
    <property type="entry name" value="WD_REPEATS_1"/>
    <property type="match status" value="3"/>
</dbReference>
<dbReference type="InterPro" id="IPR015943">
    <property type="entry name" value="WD40/YVTN_repeat-like_dom_sf"/>
</dbReference>
<dbReference type="Pfam" id="PF00400">
    <property type="entry name" value="WD40"/>
    <property type="match status" value="3"/>
</dbReference>
<dbReference type="PANTHER" id="PTHR22847:SF637">
    <property type="entry name" value="WD REPEAT DOMAIN 5B"/>
    <property type="match status" value="1"/>
</dbReference>
<dbReference type="Gene3D" id="2.130.10.10">
    <property type="entry name" value="YVTN repeat-like/Quinoprotein amine dehydrogenase"/>
    <property type="match status" value="1"/>
</dbReference>
<dbReference type="PRINTS" id="PR00320">
    <property type="entry name" value="GPROTEINBRPT"/>
</dbReference>
<dbReference type="InterPro" id="IPR019775">
    <property type="entry name" value="WD40_repeat_CS"/>
</dbReference>
<dbReference type="GO" id="GO:1990234">
    <property type="term" value="C:transferase complex"/>
    <property type="evidence" value="ECO:0007669"/>
    <property type="project" value="UniProtKB-ARBA"/>
</dbReference>
<comment type="caution">
    <text evidence="4">The sequence shown here is derived from an EMBL/GenBank/DDBJ whole genome shotgun (WGS) entry which is preliminary data.</text>
</comment>
<dbReference type="InterPro" id="IPR036322">
    <property type="entry name" value="WD40_repeat_dom_sf"/>
</dbReference>
<evidence type="ECO:0000313" key="4">
    <source>
        <dbReference type="EMBL" id="ETO15754.1"/>
    </source>
</evidence>
<accession>X6MPG6</accession>
<evidence type="ECO:0000256" key="3">
    <source>
        <dbReference type="PROSITE-ProRule" id="PRU00221"/>
    </source>
</evidence>
<evidence type="ECO:0000256" key="2">
    <source>
        <dbReference type="ARBA" id="ARBA00022737"/>
    </source>
</evidence>
<dbReference type="Proteomes" id="UP000023152">
    <property type="component" value="Unassembled WGS sequence"/>
</dbReference>
<feature type="repeat" description="WD" evidence="3">
    <location>
        <begin position="114"/>
        <end position="157"/>
    </location>
</feature>
<dbReference type="SUPFAM" id="SSF50978">
    <property type="entry name" value="WD40 repeat-like"/>
    <property type="match status" value="1"/>
</dbReference>